<dbReference type="EMBL" id="MU118003">
    <property type="protein sequence ID" value="KAF9649040.1"/>
    <property type="molecule type" value="Genomic_DNA"/>
</dbReference>
<accession>A0ACB6ZGV8</accession>
<comment type="caution">
    <text evidence="1">The sequence shown here is derived from an EMBL/GenBank/DDBJ whole genome shotgun (WGS) entry which is preliminary data.</text>
</comment>
<reference evidence="1" key="1">
    <citation type="submission" date="2019-10" db="EMBL/GenBank/DDBJ databases">
        <authorList>
            <consortium name="DOE Joint Genome Institute"/>
            <person name="Kuo A."/>
            <person name="Miyauchi S."/>
            <person name="Kiss E."/>
            <person name="Drula E."/>
            <person name="Kohler A."/>
            <person name="Sanchez-Garcia M."/>
            <person name="Andreopoulos B."/>
            <person name="Barry K.W."/>
            <person name="Bonito G."/>
            <person name="Buee M."/>
            <person name="Carver A."/>
            <person name="Chen C."/>
            <person name="Cichocki N."/>
            <person name="Clum A."/>
            <person name="Culley D."/>
            <person name="Crous P.W."/>
            <person name="Fauchery L."/>
            <person name="Girlanda M."/>
            <person name="Hayes R."/>
            <person name="Keri Z."/>
            <person name="Labutti K."/>
            <person name="Lipzen A."/>
            <person name="Lombard V."/>
            <person name="Magnuson J."/>
            <person name="Maillard F."/>
            <person name="Morin E."/>
            <person name="Murat C."/>
            <person name="Nolan M."/>
            <person name="Ohm R."/>
            <person name="Pangilinan J."/>
            <person name="Pereira M."/>
            <person name="Perotto S."/>
            <person name="Peter M."/>
            <person name="Riley R."/>
            <person name="Sitrit Y."/>
            <person name="Stielow B."/>
            <person name="Szollosi G."/>
            <person name="Zifcakova L."/>
            <person name="Stursova M."/>
            <person name="Spatafora J.W."/>
            <person name="Tedersoo L."/>
            <person name="Vaario L.-M."/>
            <person name="Yamada A."/>
            <person name="Yan M."/>
            <person name="Wang P."/>
            <person name="Xu J."/>
            <person name="Bruns T."/>
            <person name="Baldrian P."/>
            <person name="Vilgalys R."/>
            <person name="Henrissat B."/>
            <person name="Grigoriev I.V."/>
            <person name="Hibbett D."/>
            <person name="Nagy L.G."/>
            <person name="Martin F.M."/>
        </authorList>
    </citation>
    <scope>NUCLEOTIDE SEQUENCE</scope>
    <source>
        <strain evidence="1">P2</strain>
    </source>
</reference>
<protein>
    <submittedName>
        <fullName evidence="1">Uncharacterized protein</fullName>
    </submittedName>
</protein>
<evidence type="ECO:0000313" key="2">
    <source>
        <dbReference type="Proteomes" id="UP000886501"/>
    </source>
</evidence>
<gene>
    <name evidence="1" type="ORF">BDM02DRAFT_3186572</name>
</gene>
<reference evidence="1" key="2">
    <citation type="journal article" date="2020" name="Nat. Commun.">
        <title>Large-scale genome sequencing of mycorrhizal fungi provides insights into the early evolution of symbiotic traits.</title>
        <authorList>
            <person name="Miyauchi S."/>
            <person name="Kiss E."/>
            <person name="Kuo A."/>
            <person name="Drula E."/>
            <person name="Kohler A."/>
            <person name="Sanchez-Garcia M."/>
            <person name="Morin E."/>
            <person name="Andreopoulos B."/>
            <person name="Barry K.W."/>
            <person name="Bonito G."/>
            <person name="Buee M."/>
            <person name="Carver A."/>
            <person name="Chen C."/>
            <person name="Cichocki N."/>
            <person name="Clum A."/>
            <person name="Culley D."/>
            <person name="Crous P.W."/>
            <person name="Fauchery L."/>
            <person name="Girlanda M."/>
            <person name="Hayes R.D."/>
            <person name="Keri Z."/>
            <person name="LaButti K."/>
            <person name="Lipzen A."/>
            <person name="Lombard V."/>
            <person name="Magnuson J."/>
            <person name="Maillard F."/>
            <person name="Murat C."/>
            <person name="Nolan M."/>
            <person name="Ohm R.A."/>
            <person name="Pangilinan J."/>
            <person name="Pereira M.F."/>
            <person name="Perotto S."/>
            <person name="Peter M."/>
            <person name="Pfister S."/>
            <person name="Riley R."/>
            <person name="Sitrit Y."/>
            <person name="Stielow J.B."/>
            <person name="Szollosi G."/>
            <person name="Zifcakova L."/>
            <person name="Stursova M."/>
            <person name="Spatafora J.W."/>
            <person name="Tedersoo L."/>
            <person name="Vaario L.M."/>
            <person name="Yamada A."/>
            <person name="Yan M."/>
            <person name="Wang P."/>
            <person name="Xu J."/>
            <person name="Bruns T."/>
            <person name="Baldrian P."/>
            <person name="Vilgalys R."/>
            <person name="Dunand C."/>
            <person name="Henrissat B."/>
            <person name="Grigoriev I.V."/>
            <person name="Hibbett D."/>
            <person name="Nagy L.G."/>
            <person name="Martin F.M."/>
        </authorList>
    </citation>
    <scope>NUCLEOTIDE SEQUENCE</scope>
    <source>
        <strain evidence="1">P2</strain>
    </source>
</reference>
<evidence type="ECO:0000313" key="1">
    <source>
        <dbReference type="EMBL" id="KAF9649040.1"/>
    </source>
</evidence>
<dbReference type="Proteomes" id="UP000886501">
    <property type="component" value="Unassembled WGS sequence"/>
</dbReference>
<sequence>MDDFFWDTSALGGLAPQPEPEPIDDFQPIKRKKAKKHFEVNHRIIPPVEDVSQISLTCTVISPAVLATHLEIPISLLPLKKYALPVREDDALRSPGPSCLLEKPGDVHLYGRGKGKIIRQLYFDGYHAGTVYSKVLDPLHTGTMWPRPFLENPEKETAHRSVGRPIRERVYSILGDDVGLPVGPEKEEVKRPPRSFKLAPLQGAPRRRNGIEIPRSETPPPEVRKRKVVTEYVRPGLRIDLEDLQVGFLPVFLEELGIPLEGPIQLAPESTRLHLFLTTTEEAAGKLKGIP</sequence>
<proteinExistence type="predicted"/>
<name>A0ACB6ZGV8_THEGA</name>
<keyword evidence="2" id="KW-1185">Reference proteome</keyword>
<organism evidence="1 2">
    <name type="scientific">Thelephora ganbajun</name>
    <name type="common">Ganba fungus</name>
    <dbReference type="NCBI Taxonomy" id="370292"/>
    <lineage>
        <taxon>Eukaryota</taxon>
        <taxon>Fungi</taxon>
        <taxon>Dikarya</taxon>
        <taxon>Basidiomycota</taxon>
        <taxon>Agaricomycotina</taxon>
        <taxon>Agaricomycetes</taxon>
        <taxon>Thelephorales</taxon>
        <taxon>Thelephoraceae</taxon>
        <taxon>Thelephora</taxon>
    </lineage>
</organism>